<evidence type="ECO:0000313" key="2">
    <source>
        <dbReference type="Proteomes" id="UP001060085"/>
    </source>
</evidence>
<dbReference type="EMBL" id="CM044705">
    <property type="protein sequence ID" value="KAI5662825.1"/>
    <property type="molecule type" value="Genomic_DNA"/>
</dbReference>
<comment type="caution">
    <text evidence="1">The sequence shown here is derived from an EMBL/GenBank/DDBJ whole genome shotgun (WGS) entry which is preliminary data.</text>
</comment>
<keyword evidence="2" id="KW-1185">Reference proteome</keyword>
<protein>
    <submittedName>
        <fullName evidence="1">Uncharacterized protein</fullName>
    </submittedName>
</protein>
<gene>
    <name evidence="1" type="ORF">M9H77_22148</name>
</gene>
<accession>A0ACC0ARD9</accession>
<dbReference type="Proteomes" id="UP001060085">
    <property type="component" value="Linkage Group LG05"/>
</dbReference>
<proteinExistence type="predicted"/>
<evidence type="ECO:0000313" key="1">
    <source>
        <dbReference type="EMBL" id="KAI5662825.1"/>
    </source>
</evidence>
<name>A0ACC0ARD9_CATRO</name>
<organism evidence="1 2">
    <name type="scientific">Catharanthus roseus</name>
    <name type="common">Madagascar periwinkle</name>
    <name type="synonym">Vinca rosea</name>
    <dbReference type="NCBI Taxonomy" id="4058"/>
    <lineage>
        <taxon>Eukaryota</taxon>
        <taxon>Viridiplantae</taxon>
        <taxon>Streptophyta</taxon>
        <taxon>Embryophyta</taxon>
        <taxon>Tracheophyta</taxon>
        <taxon>Spermatophyta</taxon>
        <taxon>Magnoliopsida</taxon>
        <taxon>eudicotyledons</taxon>
        <taxon>Gunneridae</taxon>
        <taxon>Pentapetalae</taxon>
        <taxon>asterids</taxon>
        <taxon>lamiids</taxon>
        <taxon>Gentianales</taxon>
        <taxon>Apocynaceae</taxon>
        <taxon>Rauvolfioideae</taxon>
        <taxon>Vinceae</taxon>
        <taxon>Catharanthinae</taxon>
        <taxon>Catharanthus</taxon>
    </lineage>
</organism>
<reference evidence="2" key="1">
    <citation type="journal article" date="2023" name="Nat. Plants">
        <title>Single-cell RNA sequencing provides a high-resolution roadmap for understanding the multicellular compartmentation of specialized metabolism.</title>
        <authorList>
            <person name="Sun S."/>
            <person name="Shen X."/>
            <person name="Li Y."/>
            <person name="Li Y."/>
            <person name="Wang S."/>
            <person name="Li R."/>
            <person name="Zhang H."/>
            <person name="Shen G."/>
            <person name="Guo B."/>
            <person name="Wei J."/>
            <person name="Xu J."/>
            <person name="St-Pierre B."/>
            <person name="Chen S."/>
            <person name="Sun C."/>
        </authorList>
    </citation>
    <scope>NUCLEOTIDE SEQUENCE [LARGE SCALE GENOMIC DNA]</scope>
</reference>
<sequence>MDLFEDCLQENVGFEGNENPNTFEEFLEPVEYIDHGYLFITDRIFNSKDSCAQKIYNVVTKIKKNKMKGQNTVEEVLCLSAERGYTVFYRNGEESNVLSDIVVAYPTSIVMIRTWQYVLIMDTMYKPNK</sequence>